<protein>
    <submittedName>
        <fullName evidence="1">Uncharacterized protein</fullName>
    </submittedName>
</protein>
<reference evidence="1" key="1">
    <citation type="submission" date="2018-10" db="EMBL/GenBank/DDBJ databases">
        <title>Hidden diversity of soil giant viruses.</title>
        <authorList>
            <person name="Schulz F."/>
            <person name="Alteio L."/>
            <person name="Goudeau D."/>
            <person name="Ryan E.M."/>
            <person name="Malmstrom R.R."/>
            <person name="Blanchard J."/>
            <person name="Woyke T."/>
        </authorList>
    </citation>
    <scope>NUCLEOTIDE SEQUENCE</scope>
    <source>
        <strain evidence="1">HYV1</strain>
    </source>
</reference>
<proteinExistence type="predicted"/>
<accession>A0A3G5AC99</accession>
<sequence>MRHSPTLKKVPGFKKTNPTGNLDIVQHNDVVYVGSVNEMNIYSLKTKERISTIKIAGFVPQVALLSNDLLLIIGNTTVYLYNNEIIENPILLDQLDIGGGVITIISYESKDSENNMVHIAYIVCDNGLKTVKISKNRKLQLLAEFLFDANLSTSIHKDIRLDKPILYVAALTHNLLYVFDISGKRAVKPKLVKKIINKFVPDCLTQTSCDPNILLCGGIFGLVFYDVTDPKEPIVISKQLNSFGNFITFIPGTFYVMNGIFQPENQLVLGEISVKKDKCEKYVSAKYKNIDSIKLQSGRLPWDVIVVQNKDDENLYEAIVTNNTEAKIEVGRVRL</sequence>
<dbReference type="InterPro" id="IPR036322">
    <property type="entry name" value="WD40_repeat_dom_sf"/>
</dbReference>
<gene>
    <name evidence="1" type="ORF">Hyperionvirus3_105</name>
</gene>
<dbReference type="EMBL" id="MK072385">
    <property type="protein sequence ID" value="AYV82959.1"/>
    <property type="molecule type" value="Genomic_DNA"/>
</dbReference>
<name>A0A3G5AC99_9VIRU</name>
<evidence type="ECO:0000313" key="1">
    <source>
        <dbReference type="EMBL" id="AYV82959.1"/>
    </source>
</evidence>
<organism evidence="1">
    <name type="scientific">Hyperionvirus sp</name>
    <dbReference type="NCBI Taxonomy" id="2487770"/>
    <lineage>
        <taxon>Viruses</taxon>
        <taxon>Varidnaviria</taxon>
        <taxon>Bamfordvirae</taxon>
        <taxon>Nucleocytoviricota</taxon>
        <taxon>Megaviricetes</taxon>
        <taxon>Imitervirales</taxon>
        <taxon>Mimiviridae</taxon>
        <taxon>Klosneuvirinae</taxon>
    </lineage>
</organism>
<dbReference type="SUPFAM" id="SSF50978">
    <property type="entry name" value="WD40 repeat-like"/>
    <property type="match status" value="1"/>
</dbReference>